<evidence type="ECO:0000313" key="2">
    <source>
        <dbReference type="EMBL" id="MFD2866464.1"/>
    </source>
</evidence>
<evidence type="ECO:0000313" key="3">
    <source>
        <dbReference type="Proteomes" id="UP001597601"/>
    </source>
</evidence>
<evidence type="ECO:0008006" key="4">
    <source>
        <dbReference type="Google" id="ProtNLM"/>
    </source>
</evidence>
<feature type="signal peptide" evidence="1">
    <location>
        <begin position="1"/>
        <end position="20"/>
    </location>
</feature>
<evidence type="ECO:0000256" key="1">
    <source>
        <dbReference type="SAM" id="SignalP"/>
    </source>
</evidence>
<gene>
    <name evidence="2" type="ORF">ACFSYC_17340</name>
</gene>
<comment type="caution">
    <text evidence="2">The sequence shown here is derived from an EMBL/GenBank/DDBJ whole genome shotgun (WGS) entry which is preliminary data.</text>
</comment>
<keyword evidence="3" id="KW-1185">Reference proteome</keyword>
<keyword evidence="1" id="KW-0732">Signal</keyword>
<name>A0ABW5XTC5_9SPHI</name>
<feature type="chain" id="PRO_5045458887" description="Lipocalin-like protein" evidence="1">
    <location>
        <begin position="21"/>
        <end position="136"/>
    </location>
</feature>
<dbReference type="RefSeq" id="WP_377130106.1">
    <property type="nucleotide sequence ID" value="NZ_JBHUHN010000001.1"/>
</dbReference>
<organism evidence="2 3">
    <name type="scientific">Mucilaginibacter antarcticus</name>
    <dbReference type="NCBI Taxonomy" id="1855725"/>
    <lineage>
        <taxon>Bacteria</taxon>
        <taxon>Pseudomonadati</taxon>
        <taxon>Bacteroidota</taxon>
        <taxon>Sphingobacteriia</taxon>
        <taxon>Sphingobacteriales</taxon>
        <taxon>Sphingobacteriaceae</taxon>
        <taxon>Mucilaginibacter</taxon>
    </lineage>
</organism>
<sequence length="136" mass="14362">MKKVLLSLLLVLTVVTIALAASADGVWKGLVEGTYNISLNLKTEGTKLTGDFALVDNNPKSENPDEAGYTPFVSAQMGKNKITDGTVNGDNIQFTTTFNGKPVVYKGTIAEGKLVLTTTFGTTPVKITLKQAPAAK</sequence>
<accession>A0ABW5XTC5</accession>
<dbReference type="EMBL" id="JBHUON010000026">
    <property type="protein sequence ID" value="MFD2866464.1"/>
    <property type="molecule type" value="Genomic_DNA"/>
</dbReference>
<reference evidence="3" key="1">
    <citation type="journal article" date="2019" name="Int. J. Syst. Evol. Microbiol.">
        <title>The Global Catalogue of Microorganisms (GCM) 10K type strain sequencing project: providing services to taxonomists for standard genome sequencing and annotation.</title>
        <authorList>
            <consortium name="The Broad Institute Genomics Platform"/>
            <consortium name="The Broad Institute Genome Sequencing Center for Infectious Disease"/>
            <person name="Wu L."/>
            <person name="Ma J."/>
        </authorList>
    </citation>
    <scope>NUCLEOTIDE SEQUENCE [LARGE SCALE GENOMIC DNA]</scope>
    <source>
        <strain evidence="3">KCTC 52232</strain>
    </source>
</reference>
<dbReference type="Proteomes" id="UP001597601">
    <property type="component" value="Unassembled WGS sequence"/>
</dbReference>
<protein>
    <recommendedName>
        <fullName evidence="4">Lipocalin-like protein</fullName>
    </recommendedName>
</protein>
<proteinExistence type="predicted"/>